<feature type="region of interest" description="Disordered" evidence="5">
    <location>
        <begin position="337"/>
        <end position="364"/>
    </location>
</feature>
<evidence type="ECO:0000259" key="6">
    <source>
        <dbReference type="PROSITE" id="PS50054"/>
    </source>
</evidence>
<evidence type="ECO:0000256" key="1">
    <source>
        <dbReference type="ARBA" id="ARBA00008601"/>
    </source>
</evidence>
<dbReference type="PROSITE" id="PS50054">
    <property type="entry name" value="TYR_PHOSPHATASE_DUAL"/>
    <property type="match status" value="1"/>
</dbReference>
<evidence type="ECO:0000256" key="3">
    <source>
        <dbReference type="ARBA" id="ARBA00022801"/>
    </source>
</evidence>
<dbReference type="PANTHER" id="PTHR45848">
    <property type="entry name" value="DUAL SPECIFICITY PROTEIN PHOSPHATASE 12 FAMILY MEMBER"/>
    <property type="match status" value="1"/>
</dbReference>
<keyword evidence="3" id="KW-0378">Hydrolase</keyword>
<feature type="compositionally biased region" description="Polar residues" evidence="5">
    <location>
        <begin position="179"/>
        <end position="188"/>
    </location>
</feature>
<dbReference type="InterPro" id="IPR000340">
    <property type="entry name" value="Dual-sp_phosphatase_cat-dom"/>
</dbReference>
<feature type="compositionally biased region" description="Acidic residues" evidence="5">
    <location>
        <begin position="352"/>
        <end position="364"/>
    </location>
</feature>
<feature type="compositionally biased region" description="Low complexity" evidence="5">
    <location>
        <begin position="433"/>
        <end position="474"/>
    </location>
</feature>
<gene>
    <name evidence="8" type="ORF">BDV98DRAFT_537818</name>
</gene>
<dbReference type="AlphaFoldDB" id="A0A5C3Q143"/>
<dbReference type="InterPro" id="IPR020422">
    <property type="entry name" value="TYR_PHOSPHATASE_DUAL_dom"/>
</dbReference>
<dbReference type="CDD" id="cd14498">
    <property type="entry name" value="DSP"/>
    <property type="match status" value="1"/>
</dbReference>
<sequence length="630" mass="65928">MDEILPGLWIGNLSSALDTETLKHNGIFSVLSAMRGRVTVHETFIKHQIQLDDTADEDILIHFLPCITFIQAELDKKRGVLVHCQAGMSRSASIVAAYLMYSKKMTVEEALETIRRVRPDTQPNDGFMMQLEVFHQASFKISRSNKPTRMYYLARTVEEVMNGDGTLPSSSKMFAKFPNTPNADSSPATPGPIVRRRIRCKMCRQELATREHMLDHGQLNPPTPSTQSPAPSRRPSASIPHDDLAPSVSTNAAPPSPLGVFPSPLGQYQPTAPSTSPPTSPSSASRPRRSSNLGLAGAGESLAMSSIASSDGAQGMVRSLSGGTTVAIDPFDEGDELAVGGAKKHEGGDSAVESDDGGEGEEGMDVGRAYEVDAARLVGTRMSSVLRGGRREGDEQTTTILRGDLEDAGNAPTKDFSALDISGEGEFNRARRPTLPDLTSTTTTAGKKTTTTTLSRAPSVSNSAVSSPAPADSSILGPSRVTPYAPPLAGASRSVSGSGSGYMTSQDLTAQLFANSKLAGLRAGAGSGGISPGAGGMGVGSGGGGGGGNGGAGLSLPIIANSKCSGYFLEPMKWMESILSSGQLAGKIMCPNAKCNAKLGNFDWAGVRCSCKEWVTPGFCLARSKVDEVV</sequence>
<dbReference type="InterPro" id="IPR029021">
    <property type="entry name" value="Prot-tyrosine_phosphatase-like"/>
</dbReference>
<feature type="domain" description="Tyrosine specific protein phosphatases" evidence="7">
    <location>
        <begin position="61"/>
        <end position="119"/>
    </location>
</feature>
<evidence type="ECO:0000259" key="7">
    <source>
        <dbReference type="PROSITE" id="PS50056"/>
    </source>
</evidence>
<dbReference type="GO" id="GO:0005634">
    <property type="term" value="C:nucleus"/>
    <property type="evidence" value="ECO:0007669"/>
    <property type="project" value="TreeGrafter"/>
</dbReference>
<dbReference type="EMBL" id="ML178894">
    <property type="protein sequence ID" value="TFK95296.1"/>
    <property type="molecule type" value="Genomic_DNA"/>
</dbReference>
<evidence type="ECO:0000256" key="5">
    <source>
        <dbReference type="SAM" id="MobiDB-lite"/>
    </source>
</evidence>
<dbReference type="PROSITE" id="PS00383">
    <property type="entry name" value="TYR_PHOSPHATASE_1"/>
    <property type="match status" value="1"/>
</dbReference>
<dbReference type="OrthoDB" id="2017893at2759"/>
<dbReference type="PANTHER" id="PTHR45848:SF4">
    <property type="entry name" value="DUAL SPECIFICITY PROTEIN PHOSPHATASE 12"/>
    <property type="match status" value="1"/>
</dbReference>
<name>A0A5C3Q143_9AGAR</name>
<feature type="domain" description="Tyrosine-protein phosphatase" evidence="6">
    <location>
        <begin position="1"/>
        <end position="140"/>
    </location>
</feature>
<evidence type="ECO:0000256" key="4">
    <source>
        <dbReference type="ARBA" id="ARBA00022912"/>
    </source>
</evidence>
<dbReference type="Pfam" id="PF00782">
    <property type="entry name" value="DSPc"/>
    <property type="match status" value="1"/>
</dbReference>
<dbReference type="SMART" id="SM00195">
    <property type="entry name" value="DSPc"/>
    <property type="match status" value="1"/>
</dbReference>
<proteinExistence type="inferred from homology"/>
<dbReference type="FunFam" id="3.90.190.10:FF:000157">
    <property type="entry name" value="Protein-tyrosine phosphatase"/>
    <property type="match status" value="1"/>
</dbReference>
<feature type="region of interest" description="Disordered" evidence="5">
    <location>
        <begin position="174"/>
        <end position="193"/>
    </location>
</feature>
<dbReference type="Proteomes" id="UP000305067">
    <property type="component" value="Unassembled WGS sequence"/>
</dbReference>
<dbReference type="EC" id="3.1.3.48" evidence="2"/>
<dbReference type="InterPro" id="IPR000387">
    <property type="entry name" value="Tyr_Pase_dom"/>
</dbReference>
<dbReference type="GO" id="GO:0008138">
    <property type="term" value="F:protein tyrosine/serine/threonine phosphatase activity"/>
    <property type="evidence" value="ECO:0007669"/>
    <property type="project" value="TreeGrafter"/>
</dbReference>
<keyword evidence="4" id="KW-0904">Protein phosphatase</keyword>
<dbReference type="InterPro" id="IPR016130">
    <property type="entry name" value="Tyr_Pase_AS"/>
</dbReference>
<organism evidence="8 9">
    <name type="scientific">Pterulicium gracile</name>
    <dbReference type="NCBI Taxonomy" id="1884261"/>
    <lineage>
        <taxon>Eukaryota</taxon>
        <taxon>Fungi</taxon>
        <taxon>Dikarya</taxon>
        <taxon>Basidiomycota</taxon>
        <taxon>Agaricomycotina</taxon>
        <taxon>Agaricomycetes</taxon>
        <taxon>Agaricomycetidae</taxon>
        <taxon>Agaricales</taxon>
        <taxon>Pleurotineae</taxon>
        <taxon>Pterulaceae</taxon>
        <taxon>Pterulicium</taxon>
    </lineage>
</organism>
<keyword evidence="9" id="KW-1185">Reference proteome</keyword>
<dbReference type="Gene3D" id="3.90.190.10">
    <property type="entry name" value="Protein tyrosine phosphatase superfamily"/>
    <property type="match status" value="1"/>
</dbReference>
<dbReference type="GO" id="GO:0004725">
    <property type="term" value="F:protein tyrosine phosphatase activity"/>
    <property type="evidence" value="ECO:0007669"/>
    <property type="project" value="UniProtKB-EC"/>
</dbReference>
<dbReference type="PROSITE" id="PS50056">
    <property type="entry name" value="TYR_PHOSPHATASE_2"/>
    <property type="match status" value="1"/>
</dbReference>
<evidence type="ECO:0000313" key="9">
    <source>
        <dbReference type="Proteomes" id="UP000305067"/>
    </source>
</evidence>
<feature type="region of interest" description="Disordered" evidence="5">
    <location>
        <begin position="385"/>
        <end position="479"/>
    </location>
</feature>
<protein>
    <recommendedName>
        <fullName evidence="2">protein-tyrosine-phosphatase</fullName>
        <ecNumber evidence="2">3.1.3.48</ecNumber>
    </recommendedName>
</protein>
<evidence type="ECO:0000313" key="8">
    <source>
        <dbReference type="EMBL" id="TFK95296.1"/>
    </source>
</evidence>
<accession>A0A5C3Q143</accession>
<dbReference type="STRING" id="1884261.A0A5C3Q143"/>
<feature type="compositionally biased region" description="Low complexity" evidence="5">
    <location>
        <begin position="225"/>
        <end position="239"/>
    </location>
</feature>
<evidence type="ECO:0000256" key="2">
    <source>
        <dbReference type="ARBA" id="ARBA00013064"/>
    </source>
</evidence>
<comment type="similarity">
    <text evidence="1">Belongs to the protein-tyrosine phosphatase family. Non-receptor class dual specificity subfamily.</text>
</comment>
<reference evidence="8 9" key="1">
    <citation type="journal article" date="2019" name="Nat. Ecol. Evol.">
        <title>Megaphylogeny resolves global patterns of mushroom evolution.</title>
        <authorList>
            <person name="Varga T."/>
            <person name="Krizsan K."/>
            <person name="Foldi C."/>
            <person name="Dima B."/>
            <person name="Sanchez-Garcia M."/>
            <person name="Sanchez-Ramirez S."/>
            <person name="Szollosi G.J."/>
            <person name="Szarkandi J.G."/>
            <person name="Papp V."/>
            <person name="Albert L."/>
            <person name="Andreopoulos W."/>
            <person name="Angelini C."/>
            <person name="Antonin V."/>
            <person name="Barry K.W."/>
            <person name="Bougher N.L."/>
            <person name="Buchanan P."/>
            <person name="Buyck B."/>
            <person name="Bense V."/>
            <person name="Catcheside P."/>
            <person name="Chovatia M."/>
            <person name="Cooper J."/>
            <person name="Damon W."/>
            <person name="Desjardin D."/>
            <person name="Finy P."/>
            <person name="Geml J."/>
            <person name="Haridas S."/>
            <person name="Hughes K."/>
            <person name="Justo A."/>
            <person name="Karasinski D."/>
            <person name="Kautmanova I."/>
            <person name="Kiss B."/>
            <person name="Kocsube S."/>
            <person name="Kotiranta H."/>
            <person name="LaButti K.M."/>
            <person name="Lechner B.E."/>
            <person name="Liimatainen K."/>
            <person name="Lipzen A."/>
            <person name="Lukacs Z."/>
            <person name="Mihaltcheva S."/>
            <person name="Morgado L.N."/>
            <person name="Niskanen T."/>
            <person name="Noordeloos M.E."/>
            <person name="Ohm R.A."/>
            <person name="Ortiz-Santana B."/>
            <person name="Ovrebo C."/>
            <person name="Racz N."/>
            <person name="Riley R."/>
            <person name="Savchenko A."/>
            <person name="Shiryaev A."/>
            <person name="Soop K."/>
            <person name="Spirin V."/>
            <person name="Szebenyi C."/>
            <person name="Tomsovsky M."/>
            <person name="Tulloss R.E."/>
            <person name="Uehling J."/>
            <person name="Grigoriev I.V."/>
            <person name="Vagvolgyi C."/>
            <person name="Papp T."/>
            <person name="Martin F.M."/>
            <person name="Miettinen O."/>
            <person name="Hibbett D.S."/>
            <person name="Nagy L.G."/>
        </authorList>
    </citation>
    <scope>NUCLEOTIDE SEQUENCE [LARGE SCALE GENOMIC DNA]</scope>
    <source>
        <strain evidence="8 9">CBS 309.79</strain>
    </source>
</reference>
<feature type="region of interest" description="Disordered" evidence="5">
    <location>
        <begin position="211"/>
        <end position="295"/>
    </location>
</feature>
<dbReference type="SUPFAM" id="SSF52799">
    <property type="entry name" value="(Phosphotyrosine protein) phosphatases II"/>
    <property type="match status" value="1"/>
</dbReference>